<dbReference type="CDD" id="cd13686">
    <property type="entry name" value="GluR_Plant"/>
    <property type="match status" value="1"/>
</dbReference>
<keyword evidence="2" id="KW-0813">Transport</keyword>
<feature type="transmembrane region" description="Helical" evidence="11">
    <location>
        <begin position="458"/>
        <end position="482"/>
    </location>
</feature>
<keyword evidence="7" id="KW-0675">Receptor</keyword>
<evidence type="ECO:0000256" key="11">
    <source>
        <dbReference type="SAM" id="Phobius"/>
    </source>
</evidence>
<accession>A0AAD8HQS5</accession>
<evidence type="ECO:0000256" key="6">
    <source>
        <dbReference type="ARBA" id="ARBA00023136"/>
    </source>
</evidence>
<evidence type="ECO:0000256" key="2">
    <source>
        <dbReference type="ARBA" id="ARBA00022448"/>
    </source>
</evidence>
<evidence type="ECO:0000256" key="7">
    <source>
        <dbReference type="ARBA" id="ARBA00023170"/>
    </source>
</evidence>
<evidence type="ECO:0000256" key="1">
    <source>
        <dbReference type="ARBA" id="ARBA00004141"/>
    </source>
</evidence>
<dbReference type="Proteomes" id="UP001237642">
    <property type="component" value="Unassembled WGS sequence"/>
</dbReference>
<feature type="transmembrane region" description="Helical" evidence="11">
    <location>
        <begin position="770"/>
        <end position="787"/>
    </location>
</feature>
<dbReference type="EMBL" id="JAUIZM010000008">
    <property type="protein sequence ID" value="KAK1370738.1"/>
    <property type="molecule type" value="Genomic_DNA"/>
</dbReference>
<sequence length="1356" mass="152696">MNIFSHFIFLIISLSCPLLDTQVLLANGSLISPVLEHERAGTISIWAMFGETSRSRREAKVAIEMVNYDFYLITNQCLFLHSQSRPGPAALEEKDLISSYGVKAILGAHKRDEASAIAEAASDEAHDHVPVFQSSGDSIPTTPTFPWFLQANQLKKQEHGVLVTPATLGSVYRFNQLAKKLNMTRDSYAWISTHSITYLFHSISPKNMSSLQDDTGTKTYFPENWQVFHNFTKRFRSNFRIIHPDQVHDEPGIFASQAGDPVLALYRKPNITNLFQRKSAADPSAELQIIKWEKNSAEVVELVNVTGKTHQIQCRIKEFGFSETLDVGALYLNSIEDSEENLLQAQLWYTERRQRILTNRSETIRVGVPAQLMFRQFVEVKTDPKTIVTSGDRVLRKVYQDSMEIADVNNDSNNLYLLNGEYDDWVYASGKFDAVVGDETILEERHKYEDFSLQHTSLWSLILVYAILILAITIYNGFIVWLIKIYHNPRFTLSADKLQGNLSRIVMVVGLFVALILTQNYNSILSSIPTAPRLAPATKDFAKLKFTGLSQPYTESGMKSIVPIRSRLPIQLWHPEKRRRILKSRLEPIRVGVPAHSMFQQFVKVETDPKTNVTSYDGFSLKVFEEAMKIADVNNDLTYKYYSFDGEYDDLVKQIALGKLDVVAGDVSISEERHKYADFTQAYTELGMVLVVPIRSRLPIQMWLFMNPFTTELWSLILAITIYNGFIVWLIERNDNPGFRSRTVWNQIETLFWPASTTLFTLSADKLHSILSRTVMVVWLFVALILTQSYTSILSSMLTAQRLAPATKDVATLKKMNATVGYCRESFLKSYMINALGFESANIKKYSSTNDYAKALKTGEIAGIFLEVPSAKVFLSQYCKSFIRTEKIFKVGGYGFAFKKNFPLLPDINKAILKISENGKLLELEERYLNSEKCVEPILFTNEDAGIGLESFAILFVLSGCTSTVALAIYVIRHIICSLNFTLDHNNLFERVSDFTKRLIKCIRPSSAIVINIENPGNPPDATYSEAMQPVSTTIDAKSLEDHLELPDTDNKASETSGTAISVAGMEAKVAIDMQKILMSTYGVKGILGAHKWDDASAIAEAASDKAHISLQKELNQLKKQKNIVFAIPATLGLGYRLHQLTKKLNNTGDGYVGIATQNVTDLLHSISPKKMSSLHDTIETKTYFQRLFKAKVVEFVKVTGKTIQSGYWMKGSGFSETIDVEALFLNSNEKSKEVLSPEEPCHTERRRHILTSRPVPIRVGLPSLSMFQNFVKVGTDPGTNVTSYDGFSLETFVGFSGDVTILGERQKNVVFSQPYTEWGKGQHNLTSRSQPLRVGVPSQSIFQEFVKVETDPKLM</sequence>
<keyword evidence="5" id="KW-0406">Ion transport</keyword>
<feature type="transmembrane region" description="Helical" evidence="11">
    <location>
        <begin position="502"/>
        <end position="521"/>
    </location>
</feature>
<dbReference type="InterPro" id="IPR001320">
    <property type="entry name" value="Iontro_rcpt_C"/>
</dbReference>
<keyword evidence="4 11" id="KW-1133">Transmembrane helix</keyword>
<dbReference type="SUPFAM" id="SSF53822">
    <property type="entry name" value="Periplasmic binding protein-like I"/>
    <property type="match status" value="1"/>
</dbReference>
<evidence type="ECO:0000256" key="12">
    <source>
        <dbReference type="SAM" id="SignalP"/>
    </source>
</evidence>
<evidence type="ECO:0000256" key="5">
    <source>
        <dbReference type="ARBA" id="ARBA00023065"/>
    </source>
</evidence>
<evidence type="ECO:0000256" key="4">
    <source>
        <dbReference type="ARBA" id="ARBA00022989"/>
    </source>
</evidence>
<proteinExistence type="predicted"/>
<keyword evidence="12" id="KW-0732">Signal</keyword>
<feature type="domain" description="Ionotropic glutamate receptor C-terminal" evidence="13">
    <location>
        <begin position="588"/>
        <end position="931"/>
    </location>
</feature>
<dbReference type="Pfam" id="PF00060">
    <property type="entry name" value="Lig_chan"/>
    <property type="match status" value="1"/>
</dbReference>
<comment type="subcellular location">
    <subcellularLocation>
        <location evidence="1">Membrane</location>
        <topology evidence="1">Multi-pass membrane protein</topology>
    </subcellularLocation>
</comment>
<reference evidence="14" key="1">
    <citation type="submission" date="2023-02" db="EMBL/GenBank/DDBJ databases">
        <title>Genome of toxic invasive species Heracleum sosnowskyi carries increased number of genes despite the absence of recent whole-genome duplications.</title>
        <authorList>
            <person name="Schelkunov M."/>
            <person name="Shtratnikova V."/>
            <person name="Makarenko M."/>
            <person name="Klepikova A."/>
            <person name="Omelchenko D."/>
            <person name="Novikova G."/>
            <person name="Obukhova E."/>
            <person name="Bogdanov V."/>
            <person name="Penin A."/>
            <person name="Logacheva M."/>
        </authorList>
    </citation>
    <scope>NUCLEOTIDE SEQUENCE</scope>
    <source>
        <strain evidence="14">Hsosn_3</strain>
        <tissue evidence="14">Leaf</tissue>
    </source>
</reference>
<dbReference type="GO" id="GO:0016020">
    <property type="term" value="C:membrane"/>
    <property type="evidence" value="ECO:0007669"/>
    <property type="project" value="UniProtKB-SubCell"/>
</dbReference>
<dbReference type="Gene3D" id="3.40.190.10">
    <property type="entry name" value="Periplasmic binding protein-like II"/>
    <property type="match status" value="2"/>
</dbReference>
<keyword evidence="6 11" id="KW-0472">Membrane</keyword>
<evidence type="ECO:0000256" key="3">
    <source>
        <dbReference type="ARBA" id="ARBA00022692"/>
    </source>
</evidence>
<evidence type="ECO:0000256" key="9">
    <source>
        <dbReference type="ARBA" id="ARBA00023286"/>
    </source>
</evidence>
<keyword evidence="9" id="KW-1071">Ligand-gated ion channel</keyword>
<name>A0AAD8HQS5_9APIA</name>
<dbReference type="Gene3D" id="1.10.287.70">
    <property type="match status" value="1"/>
</dbReference>
<keyword evidence="3 11" id="KW-0812">Transmembrane</keyword>
<dbReference type="SUPFAM" id="SSF53850">
    <property type="entry name" value="Periplasmic binding protein-like II"/>
    <property type="match status" value="1"/>
</dbReference>
<dbReference type="FunFam" id="1.10.287.70:FF:000172">
    <property type="entry name" value="Glutamate receptor"/>
    <property type="match status" value="1"/>
</dbReference>
<evidence type="ECO:0000256" key="10">
    <source>
        <dbReference type="ARBA" id="ARBA00023303"/>
    </source>
</evidence>
<dbReference type="GO" id="GO:0015276">
    <property type="term" value="F:ligand-gated monoatomic ion channel activity"/>
    <property type="evidence" value="ECO:0007669"/>
    <property type="project" value="InterPro"/>
</dbReference>
<keyword evidence="15" id="KW-1185">Reference proteome</keyword>
<keyword evidence="10" id="KW-0407">Ion channel</keyword>
<evidence type="ECO:0000256" key="8">
    <source>
        <dbReference type="ARBA" id="ARBA00023180"/>
    </source>
</evidence>
<feature type="transmembrane region" description="Helical" evidence="11">
    <location>
        <begin position="713"/>
        <end position="731"/>
    </location>
</feature>
<comment type="caution">
    <text evidence="14">The sequence shown here is derived from an EMBL/GenBank/DDBJ whole genome shotgun (WGS) entry which is preliminary data.</text>
</comment>
<dbReference type="InterPro" id="IPR028082">
    <property type="entry name" value="Peripla_BP_I"/>
</dbReference>
<feature type="signal peptide" evidence="12">
    <location>
        <begin position="1"/>
        <end position="21"/>
    </location>
</feature>
<evidence type="ECO:0000313" key="14">
    <source>
        <dbReference type="EMBL" id="KAK1370738.1"/>
    </source>
</evidence>
<evidence type="ECO:0000313" key="15">
    <source>
        <dbReference type="Proteomes" id="UP001237642"/>
    </source>
</evidence>
<dbReference type="PANTHER" id="PTHR18966">
    <property type="entry name" value="IONOTROPIC GLUTAMATE RECEPTOR"/>
    <property type="match status" value="1"/>
</dbReference>
<dbReference type="SMART" id="SM00079">
    <property type="entry name" value="PBPe"/>
    <property type="match status" value="1"/>
</dbReference>
<evidence type="ECO:0000259" key="13">
    <source>
        <dbReference type="SMART" id="SM00079"/>
    </source>
</evidence>
<organism evidence="14 15">
    <name type="scientific">Heracleum sosnowskyi</name>
    <dbReference type="NCBI Taxonomy" id="360622"/>
    <lineage>
        <taxon>Eukaryota</taxon>
        <taxon>Viridiplantae</taxon>
        <taxon>Streptophyta</taxon>
        <taxon>Embryophyta</taxon>
        <taxon>Tracheophyta</taxon>
        <taxon>Spermatophyta</taxon>
        <taxon>Magnoliopsida</taxon>
        <taxon>eudicotyledons</taxon>
        <taxon>Gunneridae</taxon>
        <taxon>Pentapetalae</taxon>
        <taxon>asterids</taxon>
        <taxon>campanulids</taxon>
        <taxon>Apiales</taxon>
        <taxon>Apiaceae</taxon>
        <taxon>Apioideae</taxon>
        <taxon>apioid superclade</taxon>
        <taxon>Tordylieae</taxon>
        <taxon>Tordyliinae</taxon>
        <taxon>Heracleum</taxon>
    </lineage>
</organism>
<dbReference type="InterPro" id="IPR015683">
    <property type="entry name" value="Ionotropic_Glu_rcpt"/>
</dbReference>
<feature type="chain" id="PRO_5042113124" description="Ionotropic glutamate receptor C-terminal domain-containing protein" evidence="12">
    <location>
        <begin position="22"/>
        <end position="1356"/>
    </location>
</feature>
<protein>
    <recommendedName>
        <fullName evidence="13">Ionotropic glutamate receptor C-terminal domain-containing protein</fullName>
    </recommendedName>
</protein>
<keyword evidence="8" id="KW-0325">Glycoprotein</keyword>
<gene>
    <name evidence="14" type="ORF">POM88_036830</name>
</gene>
<reference evidence="14" key="2">
    <citation type="submission" date="2023-05" db="EMBL/GenBank/DDBJ databases">
        <authorList>
            <person name="Schelkunov M.I."/>
        </authorList>
    </citation>
    <scope>NUCLEOTIDE SEQUENCE</scope>
    <source>
        <strain evidence="14">Hsosn_3</strain>
        <tissue evidence="14">Leaf</tissue>
    </source>
</reference>